<feature type="domain" description="Glycosyltransferase 2-like" evidence="3">
    <location>
        <begin position="5"/>
        <end position="133"/>
    </location>
</feature>
<dbReference type="AlphaFoldDB" id="A0A4P6ZFM6"/>
<evidence type="ECO:0000256" key="2">
    <source>
        <dbReference type="ARBA" id="ARBA00022679"/>
    </source>
</evidence>
<dbReference type="InterPro" id="IPR001173">
    <property type="entry name" value="Glyco_trans_2-like"/>
</dbReference>
<dbReference type="Pfam" id="PF00535">
    <property type="entry name" value="Glycos_transf_2"/>
    <property type="match status" value="1"/>
</dbReference>
<accession>A0A4P6ZFM6</accession>
<name>A0A4P6ZFM6_9FLAO</name>
<gene>
    <name evidence="4" type="primary">epsJ_3</name>
    <name evidence="4" type="ORF">NBC122_01542</name>
</gene>
<evidence type="ECO:0000259" key="3">
    <source>
        <dbReference type="Pfam" id="PF00535"/>
    </source>
</evidence>
<dbReference type="EC" id="2.4.-.-" evidence="4"/>
<organism evidence="4 5">
    <name type="scientific">Chryseobacterium salivictor</name>
    <dbReference type="NCBI Taxonomy" id="2547600"/>
    <lineage>
        <taxon>Bacteria</taxon>
        <taxon>Pseudomonadati</taxon>
        <taxon>Bacteroidota</taxon>
        <taxon>Flavobacteriia</taxon>
        <taxon>Flavobacteriales</taxon>
        <taxon>Weeksellaceae</taxon>
        <taxon>Chryseobacterium group</taxon>
        <taxon>Chryseobacterium</taxon>
    </lineage>
</organism>
<dbReference type="EMBL" id="CP037954">
    <property type="protein sequence ID" value="QBO58357.1"/>
    <property type="molecule type" value="Genomic_DNA"/>
</dbReference>
<protein>
    <submittedName>
        <fullName evidence="4">Putative glycosyltransferase EpsJ</fullName>
        <ecNumber evidence="4">2.4.-.-</ecNumber>
    </submittedName>
</protein>
<dbReference type="GO" id="GO:0016758">
    <property type="term" value="F:hexosyltransferase activity"/>
    <property type="evidence" value="ECO:0007669"/>
    <property type="project" value="UniProtKB-ARBA"/>
</dbReference>
<dbReference type="SUPFAM" id="SSF53448">
    <property type="entry name" value="Nucleotide-diphospho-sugar transferases"/>
    <property type="match status" value="1"/>
</dbReference>
<dbReference type="RefSeq" id="WP_133439797.1">
    <property type="nucleotide sequence ID" value="NZ_CP037954.1"/>
</dbReference>
<dbReference type="Proteomes" id="UP000294419">
    <property type="component" value="Chromosome"/>
</dbReference>
<keyword evidence="1 4" id="KW-0328">Glycosyltransferase</keyword>
<dbReference type="Gene3D" id="3.90.550.10">
    <property type="entry name" value="Spore Coat Polysaccharide Biosynthesis Protein SpsA, Chain A"/>
    <property type="match status" value="1"/>
</dbReference>
<sequence length="330" mass="39117">MHKISIIIPIYNVEQYLPQCLDSVVTQTYPNLEIILVNDGSTDSCPQICEAYSEKDSRITVIHKQNGGLSDARNAGFNIATGDFISFVDSDDLLSPHFFQKLFQALTTHNADIAECEFKKFANEEEIKYFPDKAESSIKVFESEKMMEALFKGPLHVMVWNKLYKIALVRGKLFPVNRISEDVFWTYRIYGEAIKTVKINEELYFYRLRDDSIMGSRYSIKRLDSLDAYEEKIDYLKMKFPNLVQDVRKAYCFVLIDNYIQLRQHNEVDPDKFHRNIILEKIKSYNYWTELKKWRWKDLVWYKLFLWSPNGYASLRKYMDKKSKRLNVQK</sequence>
<keyword evidence="2 4" id="KW-0808">Transferase</keyword>
<dbReference type="OrthoDB" id="9815829at2"/>
<dbReference type="InterPro" id="IPR029044">
    <property type="entry name" value="Nucleotide-diphossugar_trans"/>
</dbReference>
<dbReference type="PANTHER" id="PTHR22916">
    <property type="entry name" value="GLYCOSYLTRANSFERASE"/>
    <property type="match status" value="1"/>
</dbReference>
<dbReference type="CDD" id="cd00761">
    <property type="entry name" value="Glyco_tranf_GTA_type"/>
    <property type="match status" value="1"/>
</dbReference>
<keyword evidence="5" id="KW-1185">Reference proteome</keyword>
<proteinExistence type="predicted"/>
<evidence type="ECO:0000256" key="1">
    <source>
        <dbReference type="ARBA" id="ARBA00022676"/>
    </source>
</evidence>
<reference evidence="4 5" key="1">
    <citation type="submission" date="2019-03" db="EMBL/GenBank/DDBJ databases">
        <authorList>
            <person name="Kim H."/>
            <person name="Yu S.-M."/>
        </authorList>
    </citation>
    <scope>NUCLEOTIDE SEQUENCE [LARGE SCALE GENOMIC DNA]</scope>
    <source>
        <strain evidence="4 5">NBC122</strain>
    </source>
</reference>
<dbReference type="PANTHER" id="PTHR22916:SF51">
    <property type="entry name" value="GLYCOSYLTRANSFERASE EPSH-RELATED"/>
    <property type="match status" value="1"/>
</dbReference>
<evidence type="ECO:0000313" key="5">
    <source>
        <dbReference type="Proteomes" id="UP000294419"/>
    </source>
</evidence>
<dbReference type="KEGG" id="csal:NBC122_01542"/>
<evidence type="ECO:0000313" key="4">
    <source>
        <dbReference type="EMBL" id="QBO58357.1"/>
    </source>
</evidence>